<dbReference type="EMBL" id="JAVDXO010000004">
    <property type="protein sequence ID" value="MDR7306970.1"/>
    <property type="molecule type" value="Genomic_DNA"/>
</dbReference>
<protein>
    <submittedName>
        <fullName evidence="1">MSHA pilin protein MshC</fullName>
    </submittedName>
</protein>
<gene>
    <name evidence="1" type="ORF">J2X15_002256</name>
</gene>
<accession>A0ABU1ZQ13</accession>
<proteinExistence type="predicted"/>
<reference evidence="1 2" key="1">
    <citation type="submission" date="2023-07" db="EMBL/GenBank/DDBJ databases">
        <title>Sorghum-associated microbial communities from plants grown in Nebraska, USA.</title>
        <authorList>
            <person name="Schachtman D."/>
        </authorList>
    </citation>
    <scope>NUCLEOTIDE SEQUENCE [LARGE SCALE GENOMIC DNA]</scope>
    <source>
        <strain evidence="1 2">BE308</strain>
    </source>
</reference>
<dbReference type="Proteomes" id="UP001268089">
    <property type="component" value="Unassembled WGS sequence"/>
</dbReference>
<name>A0ABU1ZQ13_9BURK</name>
<organism evidence="1 2">
    <name type="scientific">Rhodoferax saidenbachensis</name>
    <dbReference type="NCBI Taxonomy" id="1484693"/>
    <lineage>
        <taxon>Bacteria</taxon>
        <taxon>Pseudomonadati</taxon>
        <taxon>Pseudomonadota</taxon>
        <taxon>Betaproteobacteria</taxon>
        <taxon>Burkholderiales</taxon>
        <taxon>Comamonadaceae</taxon>
        <taxon>Rhodoferax</taxon>
    </lineage>
</organism>
<keyword evidence="2" id="KW-1185">Reference proteome</keyword>
<evidence type="ECO:0000313" key="1">
    <source>
        <dbReference type="EMBL" id="MDR7306970.1"/>
    </source>
</evidence>
<sequence>MVIVLVGVLVVFAGPRIFNTGDFYSRGFHDQTMAYLRYAQKTAIAQRRTVCITFTASTVGLAIASAAGTNVCNTPLTGPSGTGGAAREGQLASKSGVTFNGIPDAFNFDGLGQPISTLGVMMGAQSIQVVGASNSIKIEAVTGYVHE</sequence>
<evidence type="ECO:0000313" key="2">
    <source>
        <dbReference type="Proteomes" id="UP001268089"/>
    </source>
</evidence>
<comment type="caution">
    <text evidence="1">The sequence shown here is derived from an EMBL/GenBank/DDBJ whole genome shotgun (WGS) entry which is preliminary data.</text>
</comment>